<protein>
    <recommendedName>
        <fullName evidence="3">Trypsin-like peptidase domain-containing protein</fullName>
    </recommendedName>
</protein>
<keyword evidence="2" id="KW-1185">Reference proteome</keyword>
<evidence type="ECO:0000313" key="1">
    <source>
        <dbReference type="EMBL" id="SHF97119.1"/>
    </source>
</evidence>
<reference evidence="1 2" key="1">
    <citation type="submission" date="2016-11" db="EMBL/GenBank/DDBJ databases">
        <authorList>
            <person name="Jaros S."/>
            <person name="Januszkiewicz K."/>
            <person name="Wedrychowicz H."/>
        </authorList>
    </citation>
    <scope>NUCLEOTIDE SEQUENCE [LARGE SCALE GENOMIC DNA]</scope>
    <source>
        <strain evidence="1 2">DSM 26897</strain>
    </source>
</reference>
<dbReference type="AlphaFoldDB" id="A0A1M5G077"/>
<accession>A0A1M5G077</accession>
<sequence>MIACPFLLFAQKKQPYTPSELAKSVVGLETVREFVDDDIESRKQVVLQENLNGKIIKDSLDKAIKKIMSETKRTLASSVFVIYQSKRYLISALHVFRYDGSDPMYSGAPFPRFIRVPSIGDSIDREVHLQFGIAEGRKGAWEFSDLDTDLAVIGLDEKERVDSASNFVKNHSEFANYLEKHGHKPLPVEMIDATLDIKIGEEVFGLGFPTQSIVATFSGKNVSSIFPKGSMVAELYYINGVVSNIGKNQPLMVLNMSSLPGCSGGPIFKGHKLIGILSSMTVGYIYDNNRNPIPYFSPVPLAKAAKSTSILPLIEKLRKRLDSSR</sequence>
<evidence type="ECO:0000313" key="2">
    <source>
        <dbReference type="Proteomes" id="UP000184368"/>
    </source>
</evidence>
<organism evidence="1 2">
    <name type="scientific">Cnuella takakiae</name>
    <dbReference type="NCBI Taxonomy" id="1302690"/>
    <lineage>
        <taxon>Bacteria</taxon>
        <taxon>Pseudomonadati</taxon>
        <taxon>Bacteroidota</taxon>
        <taxon>Chitinophagia</taxon>
        <taxon>Chitinophagales</taxon>
        <taxon>Chitinophagaceae</taxon>
        <taxon>Cnuella</taxon>
    </lineage>
</organism>
<dbReference type="Gene3D" id="2.40.10.10">
    <property type="entry name" value="Trypsin-like serine proteases"/>
    <property type="match status" value="1"/>
</dbReference>
<evidence type="ECO:0008006" key="3">
    <source>
        <dbReference type="Google" id="ProtNLM"/>
    </source>
</evidence>
<gene>
    <name evidence="1" type="ORF">SAMN05444008_11545</name>
</gene>
<dbReference type="EMBL" id="FQUO01000015">
    <property type="protein sequence ID" value="SHF97119.1"/>
    <property type="molecule type" value="Genomic_DNA"/>
</dbReference>
<dbReference type="SUPFAM" id="SSF50494">
    <property type="entry name" value="Trypsin-like serine proteases"/>
    <property type="match status" value="1"/>
</dbReference>
<dbReference type="Proteomes" id="UP000184368">
    <property type="component" value="Unassembled WGS sequence"/>
</dbReference>
<dbReference type="InterPro" id="IPR043504">
    <property type="entry name" value="Peptidase_S1_PA_chymotrypsin"/>
</dbReference>
<proteinExistence type="predicted"/>
<dbReference type="InterPro" id="IPR009003">
    <property type="entry name" value="Peptidase_S1_PA"/>
</dbReference>
<name>A0A1M5G077_9BACT</name>